<organism evidence="2 3">
    <name type="scientific">Triparma retinervis</name>
    <dbReference type="NCBI Taxonomy" id="2557542"/>
    <lineage>
        <taxon>Eukaryota</taxon>
        <taxon>Sar</taxon>
        <taxon>Stramenopiles</taxon>
        <taxon>Ochrophyta</taxon>
        <taxon>Bolidophyceae</taxon>
        <taxon>Parmales</taxon>
        <taxon>Triparmaceae</taxon>
        <taxon>Triparma</taxon>
    </lineage>
</organism>
<keyword evidence="3" id="KW-1185">Reference proteome</keyword>
<dbReference type="AlphaFoldDB" id="A0A9W7AWF6"/>
<proteinExistence type="predicted"/>
<feature type="compositionally biased region" description="Low complexity" evidence="1">
    <location>
        <begin position="244"/>
        <end position="280"/>
    </location>
</feature>
<feature type="compositionally biased region" description="Low complexity" evidence="1">
    <location>
        <begin position="215"/>
        <end position="229"/>
    </location>
</feature>
<dbReference type="Proteomes" id="UP001165082">
    <property type="component" value="Unassembled WGS sequence"/>
</dbReference>
<name>A0A9W7AWF6_9STRA</name>
<dbReference type="OrthoDB" id="205628at2759"/>
<evidence type="ECO:0000256" key="1">
    <source>
        <dbReference type="SAM" id="MobiDB-lite"/>
    </source>
</evidence>
<gene>
    <name evidence="2" type="ORF">TrRE_jg11505</name>
</gene>
<accession>A0A9W7AWF6</accession>
<feature type="compositionally biased region" description="Basic and acidic residues" evidence="1">
    <location>
        <begin position="281"/>
        <end position="293"/>
    </location>
</feature>
<feature type="compositionally biased region" description="Polar residues" evidence="1">
    <location>
        <begin position="134"/>
        <end position="145"/>
    </location>
</feature>
<evidence type="ECO:0000313" key="2">
    <source>
        <dbReference type="EMBL" id="GMH76732.1"/>
    </source>
</evidence>
<comment type="caution">
    <text evidence="2">The sequence shown here is derived from an EMBL/GenBank/DDBJ whole genome shotgun (WGS) entry which is preliminary data.</text>
</comment>
<feature type="compositionally biased region" description="Polar residues" evidence="1">
    <location>
        <begin position="178"/>
        <end position="197"/>
    </location>
</feature>
<feature type="non-terminal residue" evidence="2">
    <location>
        <position position="1"/>
    </location>
</feature>
<evidence type="ECO:0000313" key="3">
    <source>
        <dbReference type="Proteomes" id="UP001165082"/>
    </source>
</evidence>
<feature type="compositionally biased region" description="Polar residues" evidence="1">
    <location>
        <begin position="11"/>
        <end position="25"/>
    </location>
</feature>
<reference evidence="2" key="1">
    <citation type="submission" date="2022-07" db="EMBL/GenBank/DDBJ databases">
        <title>Genome analysis of Parmales, a sister group of diatoms, reveals the evolutionary specialization of diatoms from phago-mixotrophs to photoautotrophs.</title>
        <authorList>
            <person name="Ban H."/>
            <person name="Sato S."/>
            <person name="Yoshikawa S."/>
            <person name="Kazumasa Y."/>
            <person name="Nakamura Y."/>
            <person name="Ichinomiya M."/>
            <person name="Saitoh K."/>
            <person name="Sato N."/>
            <person name="Blanc-Mathieu R."/>
            <person name="Endo H."/>
            <person name="Kuwata A."/>
            <person name="Ogata H."/>
        </authorList>
    </citation>
    <scope>NUCLEOTIDE SEQUENCE</scope>
</reference>
<feature type="region of interest" description="Disordered" evidence="1">
    <location>
        <begin position="1"/>
        <end position="25"/>
    </location>
</feature>
<feature type="region of interest" description="Disordered" evidence="1">
    <location>
        <begin position="134"/>
        <end position="300"/>
    </location>
</feature>
<protein>
    <submittedName>
        <fullName evidence="2">Uncharacterized protein</fullName>
    </submittedName>
</protein>
<dbReference type="EMBL" id="BRXZ01001692">
    <property type="protein sequence ID" value="GMH76732.1"/>
    <property type="molecule type" value="Genomic_DNA"/>
</dbReference>
<feature type="region of interest" description="Disordered" evidence="1">
    <location>
        <begin position="45"/>
        <end position="66"/>
    </location>
</feature>
<sequence>MIAPVVLLAPPQSSHGRNSANSSDFQKWLRSQPYETIAQYYQPLNTSTNRQPPDHPSGAPPFFHQLDPAAVIPSSSTDAEKSSARANNNTLKKVTQTLIDYAAIASTASAYNFGYGNGLAPNPPIAQPSQVTANTLKIHQKQQNKSSKDPNTKVAPTNYSHPALKPIGSSFAGDSKASVPTTSSSVKLSRNNVKSLVSTTSSSSSSGNRSDDSATDSPSPTTTTNATNKKSPRKDPVISDDSEQSNSCTDSNTDSNSDNNSDQGSSDRTNSSKSIESENGSSEHESNSEHGSNDDAGSEG</sequence>